<dbReference type="RefSeq" id="WP_390328992.1">
    <property type="nucleotide sequence ID" value="NZ_JBHRTP010000009.1"/>
</dbReference>
<reference evidence="2" key="1">
    <citation type="journal article" date="2019" name="Int. J. Syst. Evol. Microbiol.">
        <title>The Global Catalogue of Microorganisms (GCM) 10K type strain sequencing project: providing services to taxonomists for standard genome sequencing and annotation.</title>
        <authorList>
            <consortium name="The Broad Institute Genomics Platform"/>
            <consortium name="The Broad Institute Genome Sequencing Center for Infectious Disease"/>
            <person name="Wu L."/>
            <person name="Ma J."/>
        </authorList>
    </citation>
    <scope>NUCLEOTIDE SEQUENCE [LARGE SCALE GENOMIC DNA]</scope>
    <source>
        <strain evidence="2">KCTC 42986</strain>
    </source>
</reference>
<evidence type="ECO:0000313" key="1">
    <source>
        <dbReference type="EMBL" id="MFC3107287.1"/>
    </source>
</evidence>
<gene>
    <name evidence="1" type="ORF">ACFOFO_04805</name>
</gene>
<dbReference type="Proteomes" id="UP001595530">
    <property type="component" value="Unassembled WGS sequence"/>
</dbReference>
<keyword evidence="2" id="KW-1185">Reference proteome</keyword>
<proteinExistence type="predicted"/>
<protein>
    <submittedName>
        <fullName evidence="1">Uncharacterized protein</fullName>
    </submittedName>
</protein>
<evidence type="ECO:0000313" key="2">
    <source>
        <dbReference type="Proteomes" id="UP001595530"/>
    </source>
</evidence>
<comment type="caution">
    <text evidence="1">The sequence shown here is derived from an EMBL/GenBank/DDBJ whole genome shotgun (WGS) entry which is preliminary data.</text>
</comment>
<dbReference type="EMBL" id="JBHRTP010000009">
    <property type="protein sequence ID" value="MFC3107287.1"/>
    <property type="molecule type" value="Genomic_DNA"/>
</dbReference>
<sequence>MNPSACPAAKLLEVDRINLAALALTGAATSTGLAAEHEVRRKFAYQKANKASAALAEVFASSAPDNEVLFELPYPLPT</sequence>
<accession>A0ABV7EWY0</accession>
<organism evidence="1 2">
    <name type="scientific">Undibacterium arcticum</name>
    <dbReference type="NCBI Taxonomy" id="1762892"/>
    <lineage>
        <taxon>Bacteria</taxon>
        <taxon>Pseudomonadati</taxon>
        <taxon>Pseudomonadota</taxon>
        <taxon>Betaproteobacteria</taxon>
        <taxon>Burkholderiales</taxon>
        <taxon>Oxalobacteraceae</taxon>
        <taxon>Undibacterium</taxon>
    </lineage>
</organism>
<name>A0ABV7EWY0_9BURK</name>